<accession>D8QAA2</accession>
<dbReference type="EMBL" id="GL377308">
    <property type="protein sequence ID" value="EFI95366.1"/>
    <property type="molecule type" value="Genomic_DNA"/>
</dbReference>
<dbReference type="OrthoDB" id="5372118at2759"/>
<dbReference type="HOGENOM" id="CLU_059210_0_0_1"/>
<dbReference type="InterPro" id="IPR000182">
    <property type="entry name" value="GNAT_dom"/>
</dbReference>
<dbReference type="GO" id="GO:0016747">
    <property type="term" value="F:acyltransferase activity, transferring groups other than amino-acyl groups"/>
    <property type="evidence" value="ECO:0007669"/>
    <property type="project" value="InterPro"/>
</dbReference>
<dbReference type="AlphaFoldDB" id="D8QAA2"/>
<dbReference type="KEGG" id="scm:SCHCO_02630824"/>
<dbReference type="Gene3D" id="3.40.630.30">
    <property type="match status" value="1"/>
</dbReference>
<dbReference type="eggNOG" id="ENOG502SI1K">
    <property type="taxonomic scope" value="Eukaryota"/>
</dbReference>
<dbReference type="OMA" id="RMGCAER"/>
<dbReference type="VEuPathDB" id="FungiDB:SCHCODRAFT_02630824"/>
<keyword evidence="3" id="KW-1185">Reference proteome</keyword>
<dbReference type="Pfam" id="PF00583">
    <property type="entry name" value="Acetyltransf_1"/>
    <property type="match status" value="1"/>
</dbReference>
<organism evidence="3">
    <name type="scientific">Schizophyllum commune (strain H4-8 / FGSC 9210)</name>
    <name type="common">Split gill fungus</name>
    <dbReference type="NCBI Taxonomy" id="578458"/>
    <lineage>
        <taxon>Eukaryota</taxon>
        <taxon>Fungi</taxon>
        <taxon>Dikarya</taxon>
        <taxon>Basidiomycota</taxon>
        <taxon>Agaricomycotina</taxon>
        <taxon>Agaricomycetes</taxon>
        <taxon>Agaricomycetidae</taxon>
        <taxon>Agaricales</taxon>
        <taxon>Schizophyllaceae</taxon>
        <taxon>Schizophyllum</taxon>
    </lineage>
</organism>
<dbReference type="InParanoid" id="D8QAA2"/>
<dbReference type="PROSITE" id="PS51186">
    <property type="entry name" value="GNAT"/>
    <property type="match status" value="1"/>
</dbReference>
<evidence type="ECO:0000313" key="3">
    <source>
        <dbReference type="Proteomes" id="UP000007431"/>
    </source>
</evidence>
<dbReference type="SUPFAM" id="SSF55729">
    <property type="entry name" value="Acyl-CoA N-acyltransferases (Nat)"/>
    <property type="match status" value="1"/>
</dbReference>
<name>D8QAA2_SCHCM</name>
<evidence type="ECO:0000313" key="2">
    <source>
        <dbReference type="EMBL" id="EFI95366.1"/>
    </source>
</evidence>
<proteinExistence type="predicted"/>
<dbReference type="GeneID" id="9592444"/>
<dbReference type="InterPro" id="IPR016181">
    <property type="entry name" value="Acyl_CoA_acyltransferase"/>
</dbReference>
<sequence>MPALIEPSVTVYTRPSDFTDAVWRVLDANAAASNIIYAGALKTLRQEQKGRPAAPGQAWVVSSVATRNGPVIDFILSCSEGMMGAYPVFIYSTHQSSSLTRDYLYQRLVPMAQILLRAVPAHRVYSVFAPDLIARTFVEVWQRLTGIAPERELYYHAAFSRLSGRAFKDRAPTAIHGMQFTLRPAVQADERRVAELCKGFASTSAPFTLDDAGALREARLLITNKQVWVHIIRDHTGREGIASLVAFTRNTDRVSAITKVYTNPDWRKLGCAERLVRRVCRHLLVEMGKDEVVLYVAHNNPAAAGVYRRVGFEGVDSWMEIGLDQRRVQLGHW</sequence>
<protein>
    <recommendedName>
        <fullName evidence="1">N-acetyltransferase domain-containing protein</fullName>
    </recommendedName>
</protein>
<dbReference type="RefSeq" id="XP_003030269.1">
    <property type="nucleotide sequence ID" value="XM_003030223.1"/>
</dbReference>
<evidence type="ECO:0000259" key="1">
    <source>
        <dbReference type="PROSITE" id="PS51186"/>
    </source>
</evidence>
<feature type="domain" description="N-acetyltransferase" evidence="1">
    <location>
        <begin position="180"/>
        <end position="333"/>
    </location>
</feature>
<gene>
    <name evidence="2" type="ORF">SCHCODRAFT_236195</name>
</gene>
<dbReference type="Proteomes" id="UP000007431">
    <property type="component" value="Unassembled WGS sequence"/>
</dbReference>
<reference evidence="2 3" key="1">
    <citation type="journal article" date="2010" name="Nat. Biotechnol.">
        <title>Genome sequence of the model mushroom Schizophyllum commune.</title>
        <authorList>
            <person name="Ohm R.A."/>
            <person name="de Jong J.F."/>
            <person name="Lugones L.G."/>
            <person name="Aerts A."/>
            <person name="Kothe E."/>
            <person name="Stajich J.E."/>
            <person name="de Vries R.P."/>
            <person name="Record E."/>
            <person name="Levasseur A."/>
            <person name="Baker S.E."/>
            <person name="Bartholomew K.A."/>
            <person name="Coutinho P.M."/>
            <person name="Erdmann S."/>
            <person name="Fowler T.J."/>
            <person name="Gathman A.C."/>
            <person name="Lombard V."/>
            <person name="Henrissat B."/>
            <person name="Knabe N."/>
            <person name="Kuees U."/>
            <person name="Lilly W.W."/>
            <person name="Lindquist E."/>
            <person name="Lucas S."/>
            <person name="Magnuson J.K."/>
            <person name="Piumi F."/>
            <person name="Raudaskoski M."/>
            <person name="Salamov A."/>
            <person name="Schmutz J."/>
            <person name="Schwarze F.W.M.R."/>
            <person name="vanKuyk P.A."/>
            <person name="Horton J.S."/>
            <person name="Grigoriev I.V."/>
            <person name="Woesten H.A.B."/>
        </authorList>
    </citation>
    <scope>NUCLEOTIDE SEQUENCE [LARGE SCALE GENOMIC DNA]</scope>
    <source>
        <strain evidence="3">H4-8 / FGSC 9210</strain>
    </source>
</reference>